<dbReference type="Gene3D" id="3.40.190.10">
    <property type="entry name" value="Periplasmic binding protein-like II"/>
    <property type="match status" value="2"/>
</dbReference>
<dbReference type="PANTHER" id="PTHR30429:SF0">
    <property type="entry name" value="METHIONINE-BINDING LIPOPROTEIN METQ"/>
    <property type="match status" value="1"/>
</dbReference>
<dbReference type="EMBL" id="UGKR01000003">
    <property type="protein sequence ID" value="STS91190.1"/>
    <property type="molecule type" value="Genomic_DNA"/>
</dbReference>
<comment type="subcellular location">
    <subcellularLocation>
        <location evidence="1">Membrane</location>
        <topology evidence="1">Lipid-anchor</topology>
    </subcellularLocation>
</comment>
<keyword evidence="3" id="KW-0472">Membrane</keyword>
<comment type="caution">
    <text evidence="8">The sequence shown here is derived from an EMBL/GenBank/DDBJ whole genome shotgun (WGS) entry which is preliminary data.</text>
</comment>
<dbReference type="InterPro" id="IPR004872">
    <property type="entry name" value="Lipoprotein_NlpA"/>
</dbReference>
<keyword evidence="2 7" id="KW-0732">Signal</keyword>
<evidence type="ECO:0000313" key="8">
    <source>
        <dbReference type="EMBL" id="STS91190.1"/>
    </source>
</evidence>
<gene>
    <name evidence="8" type="primary">metQ_4</name>
    <name evidence="8" type="ORF">NCTC9177_05096</name>
</gene>
<dbReference type="AlphaFoldDB" id="A0A7H4MLJ0"/>
<sequence>MKKSIIAAGLLALFSTAALANETLIVGATPVPHAEILEFVKPVLAKEGVDLQVKVFNDFIQPNQQLAEKHLDANYYQYRPFLDNYNQTRHTNLVPVVGVHIEPFGAYSSKYTTLAAVPDGATIAIPNDPVNTGRALVMLSNAGLITLKDPHNPQSATKDITSNPHHFKIRELEGAMLARAVKQVDLAFIFANYALEAGIDTDKALLVEKGSDLYVEYLVARPDNIQDPGIQKLAQALHSERSSSVHSDALSGQNFTWILITAGSGVSRCPG</sequence>
<evidence type="ECO:0000256" key="3">
    <source>
        <dbReference type="ARBA" id="ARBA00023136"/>
    </source>
</evidence>
<comment type="similarity">
    <text evidence="6">Belongs to the nlpA lipoprotein family.</text>
</comment>
<evidence type="ECO:0000256" key="4">
    <source>
        <dbReference type="ARBA" id="ARBA00023139"/>
    </source>
</evidence>
<evidence type="ECO:0000256" key="6">
    <source>
        <dbReference type="PIRNR" id="PIRNR002854"/>
    </source>
</evidence>
<dbReference type="Proteomes" id="UP000254545">
    <property type="component" value="Unassembled WGS sequence"/>
</dbReference>
<dbReference type="GO" id="GO:0016020">
    <property type="term" value="C:membrane"/>
    <property type="evidence" value="ECO:0007669"/>
    <property type="project" value="UniProtKB-SubCell"/>
</dbReference>
<feature type="signal peptide" evidence="7">
    <location>
        <begin position="1"/>
        <end position="20"/>
    </location>
</feature>
<evidence type="ECO:0000256" key="5">
    <source>
        <dbReference type="ARBA" id="ARBA00023288"/>
    </source>
</evidence>
<reference evidence="8 9" key="1">
    <citation type="submission" date="2018-06" db="EMBL/GenBank/DDBJ databases">
        <authorList>
            <consortium name="Pathogen Informatics"/>
            <person name="Doyle S."/>
        </authorList>
    </citation>
    <scope>NUCLEOTIDE SEQUENCE [LARGE SCALE GENOMIC DNA]</scope>
    <source>
        <strain evidence="8 9">NCTC9177</strain>
    </source>
</reference>
<evidence type="ECO:0000313" key="9">
    <source>
        <dbReference type="Proteomes" id="UP000254545"/>
    </source>
</evidence>
<evidence type="ECO:0000256" key="1">
    <source>
        <dbReference type="ARBA" id="ARBA00004635"/>
    </source>
</evidence>
<dbReference type="Pfam" id="PF03180">
    <property type="entry name" value="Lipoprotein_9"/>
    <property type="match status" value="1"/>
</dbReference>
<keyword evidence="4" id="KW-0564">Palmitate</keyword>
<dbReference type="PANTHER" id="PTHR30429">
    <property type="entry name" value="D-METHIONINE-BINDING LIPOPROTEIN METQ"/>
    <property type="match status" value="1"/>
</dbReference>
<organism evidence="8 9">
    <name type="scientific">Klebsiella variicola</name>
    <dbReference type="NCBI Taxonomy" id="244366"/>
    <lineage>
        <taxon>Bacteria</taxon>
        <taxon>Pseudomonadati</taxon>
        <taxon>Pseudomonadota</taxon>
        <taxon>Gammaproteobacteria</taxon>
        <taxon>Enterobacterales</taxon>
        <taxon>Enterobacteriaceae</taxon>
        <taxon>Klebsiella/Raoultella group</taxon>
        <taxon>Klebsiella</taxon>
        <taxon>Klebsiella pneumoniae complex</taxon>
    </lineage>
</organism>
<protein>
    <recommendedName>
        <fullName evidence="6">Lipoprotein</fullName>
    </recommendedName>
</protein>
<evidence type="ECO:0000256" key="2">
    <source>
        <dbReference type="ARBA" id="ARBA00022729"/>
    </source>
</evidence>
<dbReference type="SUPFAM" id="SSF53850">
    <property type="entry name" value="Periplasmic binding protein-like II"/>
    <property type="match status" value="1"/>
</dbReference>
<proteinExistence type="inferred from homology"/>
<evidence type="ECO:0000256" key="7">
    <source>
        <dbReference type="SAM" id="SignalP"/>
    </source>
</evidence>
<feature type="chain" id="PRO_5028933554" description="Lipoprotein" evidence="7">
    <location>
        <begin position="21"/>
        <end position="271"/>
    </location>
</feature>
<name>A0A7H4MLJ0_KLEVA</name>
<accession>A0A7H4MLJ0</accession>
<dbReference type="PIRSF" id="PIRSF002854">
    <property type="entry name" value="MetQ"/>
    <property type="match status" value="1"/>
</dbReference>
<keyword evidence="5 6" id="KW-0449">Lipoprotein</keyword>